<evidence type="ECO:0000313" key="6">
    <source>
        <dbReference type="EMBL" id="SDE22473.1"/>
    </source>
</evidence>
<dbReference type="GO" id="GO:0006412">
    <property type="term" value="P:translation"/>
    <property type="evidence" value="ECO:0007669"/>
    <property type="project" value="UniProtKB-KW"/>
</dbReference>
<comment type="similarity">
    <text evidence="1 4">Belongs to the prolyl-tRNA editing family. YbaK/EbsC subfamily.</text>
</comment>
<evidence type="ECO:0000256" key="1">
    <source>
        <dbReference type="ARBA" id="ARBA00009798"/>
    </source>
</evidence>
<dbReference type="InterPro" id="IPR036754">
    <property type="entry name" value="YbaK/aa-tRNA-synt-asso_dom_sf"/>
</dbReference>
<dbReference type="SUPFAM" id="SSF55826">
    <property type="entry name" value="YbaK/ProRS associated domain"/>
    <property type="match status" value="1"/>
</dbReference>
<dbReference type="Gene3D" id="3.90.960.10">
    <property type="entry name" value="YbaK/aminoacyl-tRNA synthetase-associated domain"/>
    <property type="match status" value="1"/>
</dbReference>
<dbReference type="Proteomes" id="UP000198546">
    <property type="component" value="Chromosome i"/>
</dbReference>
<dbReference type="OrthoDB" id="9809296at2"/>
<organism evidence="6 7">
    <name type="scientific">Auraticoccus monumenti</name>
    <dbReference type="NCBI Taxonomy" id="675864"/>
    <lineage>
        <taxon>Bacteria</taxon>
        <taxon>Bacillati</taxon>
        <taxon>Actinomycetota</taxon>
        <taxon>Actinomycetes</taxon>
        <taxon>Propionibacteriales</taxon>
        <taxon>Propionibacteriaceae</taxon>
        <taxon>Auraticoccus</taxon>
    </lineage>
</organism>
<keyword evidence="2 4" id="KW-0648">Protein biosynthesis</keyword>
<dbReference type="Pfam" id="PF04073">
    <property type="entry name" value="tRNA_edit"/>
    <property type="match status" value="1"/>
</dbReference>
<proteinExistence type="inferred from homology"/>
<sequence length="163" mass="16694">MAKKARPRAATPALEVLSAAGVPHTVHEYAHAEGETHFGEEVVAALGVDPGRVLKTVVTDCGGRLVVAVVAVSQQVDLKALATAVGAKKAQVADPAAAERSSGYVVGGISPLGQRTPLTTVVDVSALDHERVLVSAGRRGLQVELSPEDLVRLTGAEVAPVGR</sequence>
<dbReference type="STRING" id="675864.SAMN04489747_2853"/>
<protein>
    <recommendedName>
        <fullName evidence="4">Cys-tRNA(Pro)/Cys-tRNA(Cys) deacylase</fullName>
        <ecNumber evidence="4">4.2.-.-</ecNumber>
    </recommendedName>
</protein>
<evidence type="ECO:0000313" key="7">
    <source>
        <dbReference type="Proteomes" id="UP000198546"/>
    </source>
</evidence>
<keyword evidence="3 4" id="KW-0456">Lyase</keyword>
<dbReference type="GO" id="GO:0002161">
    <property type="term" value="F:aminoacyl-tRNA deacylase activity"/>
    <property type="evidence" value="ECO:0007669"/>
    <property type="project" value="InterPro"/>
</dbReference>
<dbReference type="AlphaFoldDB" id="A0A1G7B642"/>
<dbReference type="RefSeq" id="WP_090594475.1">
    <property type="nucleotide sequence ID" value="NZ_LT629688.1"/>
</dbReference>
<dbReference type="NCBIfam" id="TIGR00011">
    <property type="entry name" value="YbaK_EbsC"/>
    <property type="match status" value="1"/>
</dbReference>
<gene>
    <name evidence="6" type="ORF">SAMN04489747_2853</name>
</gene>
<evidence type="ECO:0000256" key="3">
    <source>
        <dbReference type="ARBA" id="ARBA00023239"/>
    </source>
</evidence>
<name>A0A1G7B642_9ACTN</name>
<dbReference type="EMBL" id="LT629688">
    <property type="protein sequence ID" value="SDE22473.1"/>
    <property type="molecule type" value="Genomic_DNA"/>
</dbReference>
<dbReference type="PIRSF" id="PIRSF006181">
    <property type="entry name" value="EbsC_YbaK"/>
    <property type="match status" value="1"/>
</dbReference>
<dbReference type="PANTHER" id="PTHR30411">
    <property type="entry name" value="CYTOPLASMIC PROTEIN"/>
    <property type="match status" value="1"/>
</dbReference>
<feature type="domain" description="YbaK/aminoacyl-tRNA synthetase-associated" evidence="5">
    <location>
        <begin position="40"/>
        <end position="153"/>
    </location>
</feature>
<evidence type="ECO:0000259" key="5">
    <source>
        <dbReference type="Pfam" id="PF04073"/>
    </source>
</evidence>
<evidence type="ECO:0000256" key="4">
    <source>
        <dbReference type="PIRNR" id="PIRNR006181"/>
    </source>
</evidence>
<keyword evidence="7" id="KW-1185">Reference proteome</keyword>
<accession>A0A1G7B642</accession>
<reference evidence="6 7" key="1">
    <citation type="submission" date="2016-10" db="EMBL/GenBank/DDBJ databases">
        <authorList>
            <person name="de Groot N.N."/>
        </authorList>
    </citation>
    <scope>NUCLEOTIDE SEQUENCE [LARGE SCALE GENOMIC DNA]</scope>
    <source>
        <strain evidence="6 7">MON 2.2</strain>
    </source>
</reference>
<evidence type="ECO:0000256" key="2">
    <source>
        <dbReference type="ARBA" id="ARBA00022917"/>
    </source>
</evidence>
<dbReference type="InterPro" id="IPR004369">
    <property type="entry name" value="Prolyl-tRNA_editing_YbaK/EbsC"/>
</dbReference>
<dbReference type="GO" id="GO:0016829">
    <property type="term" value="F:lyase activity"/>
    <property type="evidence" value="ECO:0007669"/>
    <property type="project" value="UniProtKB-KW"/>
</dbReference>
<dbReference type="CDD" id="cd00002">
    <property type="entry name" value="YbaK_deacylase"/>
    <property type="match status" value="1"/>
</dbReference>
<dbReference type="PANTHER" id="PTHR30411:SF0">
    <property type="entry name" value="CYS-TRNA(PRO)_CYS-TRNA(CYS) DEACYLASE YBAK"/>
    <property type="match status" value="1"/>
</dbReference>
<dbReference type="InterPro" id="IPR007214">
    <property type="entry name" value="YbaK/aa-tRNA-synth-assoc-dom"/>
</dbReference>
<dbReference type="EC" id="4.2.-.-" evidence="4"/>